<dbReference type="AlphaFoldDB" id="A0AAV4TPB2"/>
<reference evidence="1 2" key="1">
    <citation type="submission" date="2021-06" db="EMBL/GenBank/DDBJ databases">
        <title>Caerostris extrusa draft genome.</title>
        <authorList>
            <person name="Kono N."/>
            <person name="Arakawa K."/>
        </authorList>
    </citation>
    <scope>NUCLEOTIDE SEQUENCE [LARGE SCALE GENOMIC DNA]</scope>
</reference>
<proteinExistence type="predicted"/>
<accession>A0AAV4TPB2</accession>
<protein>
    <submittedName>
        <fullName evidence="1">Uncharacterized protein</fullName>
    </submittedName>
</protein>
<comment type="caution">
    <text evidence="1">The sequence shown here is derived from an EMBL/GenBank/DDBJ whole genome shotgun (WGS) entry which is preliminary data.</text>
</comment>
<gene>
    <name evidence="1" type="ORF">CEXT_662441</name>
</gene>
<evidence type="ECO:0000313" key="2">
    <source>
        <dbReference type="Proteomes" id="UP001054945"/>
    </source>
</evidence>
<organism evidence="1 2">
    <name type="scientific">Caerostris extrusa</name>
    <name type="common">Bark spider</name>
    <name type="synonym">Caerostris bankana</name>
    <dbReference type="NCBI Taxonomy" id="172846"/>
    <lineage>
        <taxon>Eukaryota</taxon>
        <taxon>Metazoa</taxon>
        <taxon>Ecdysozoa</taxon>
        <taxon>Arthropoda</taxon>
        <taxon>Chelicerata</taxon>
        <taxon>Arachnida</taxon>
        <taxon>Araneae</taxon>
        <taxon>Araneomorphae</taxon>
        <taxon>Entelegynae</taxon>
        <taxon>Araneoidea</taxon>
        <taxon>Araneidae</taxon>
        <taxon>Caerostris</taxon>
    </lineage>
</organism>
<name>A0AAV4TPB2_CAEEX</name>
<evidence type="ECO:0000313" key="1">
    <source>
        <dbReference type="EMBL" id="GIY47980.1"/>
    </source>
</evidence>
<sequence>MTSSCVAMPSHGGKYTNLVSSTSFVHLLILHLKFIIAFCKCWPLCGSVALFGRMQKQEGHAGGHLPFTCKGQADSSLFDSLLQLSPILSV</sequence>
<keyword evidence="2" id="KW-1185">Reference proteome</keyword>
<dbReference type="Proteomes" id="UP001054945">
    <property type="component" value="Unassembled WGS sequence"/>
</dbReference>
<dbReference type="EMBL" id="BPLR01011654">
    <property type="protein sequence ID" value="GIY47980.1"/>
    <property type="molecule type" value="Genomic_DNA"/>
</dbReference>